<dbReference type="PANTHER" id="PTHR43798:SF33">
    <property type="entry name" value="HYDROLASE, PUTATIVE (AFU_ORTHOLOGUE AFUA_2G14860)-RELATED"/>
    <property type="match status" value="1"/>
</dbReference>
<evidence type="ECO:0000259" key="1">
    <source>
        <dbReference type="Pfam" id="PF00561"/>
    </source>
</evidence>
<dbReference type="InterPro" id="IPR000073">
    <property type="entry name" value="AB_hydrolase_1"/>
</dbReference>
<dbReference type="SUPFAM" id="SSF53474">
    <property type="entry name" value="alpha/beta-Hydrolases"/>
    <property type="match status" value="1"/>
</dbReference>
<dbReference type="InterPro" id="IPR029058">
    <property type="entry name" value="AB_hydrolase_fold"/>
</dbReference>
<keyword evidence="2" id="KW-0378">Hydrolase</keyword>
<comment type="caution">
    <text evidence="2">The sequence shown here is derived from an EMBL/GenBank/DDBJ whole genome shotgun (WGS) entry which is preliminary data.</text>
</comment>
<name>A0ABQ1HXW6_9ALTE</name>
<dbReference type="EMBL" id="BMDY01000001">
    <property type="protein sequence ID" value="GGA93753.1"/>
    <property type="molecule type" value="Genomic_DNA"/>
</dbReference>
<organism evidence="2 3">
    <name type="scientific">Agarivorans gilvus</name>
    <dbReference type="NCBI Taxonomy" id="680279"/>
    <lineage>
        <taxon>Bacteria</taxon>
        <taxon>Pseudomonadati</taxon>
        <taxon>Pseudomonadota</taxon>
        <taxon>Gammaproteobacteria</taxon>
        <taxon>Alteromonadales</taxon>
        <taxon>Alteromonadaceae</taxon>
        <taxon>Agarivorans</taxon>
    </lineage>
</organism>
<reference evidence="3" key="1">
    <citation type="journal article" date="2019" name="Int. J. Syst. Evol. Microbiol.">
        <title>The Global Catalogue of Microorganisms (GCM) 10K type strain sequencing project: providing services to taxonomists for standard genome sequencing and annotation.</title>
        <authorList>
            <consortium name="The Broad Institute Genomics Platform"/>
            <consortium name="The Broad Institute Genome Sequencing Center for Infectious Disease"/>
            <person name="Wu L."/>
            <person name="Ma J."/>
        </authorList>
    </citation>
    <scope>NUCLEOTIDE SEQUENCE [LARGE SCALE GENOMIC DNA]</scope>
    <source>
        <strain evidence="3">CGMCC 1.10131</strain>
    </source>
</reference>
<dbReference type="Pfam" id="PF00561">
    <property type="entry name" value="Abhydrolase_1"/>
    <property type="match status" value="1"/>
</dbReference>
<evidence type="ECO:0000313" key="2">
    <source>
        <dbReference type="EMBL" id="GGA93753.1"/>
    </source>
</evidence>
<dbReference type="RefSeq" id="WP_055731904.1">
    <property type="nucleotide sequence ID" value="NZ_BMDY01000001.1"/>
</dbReference>
<dbReference type="PANTHER" id="PTHR43798">
    <property type="entry name" value="MONOACYLGLYCEROL LIPASE"/>
    <property type="match status" value="1"/>
</dbReference>
<proteinExistence type="predicted"/>
<protein>
    <submittedName>
        <fullName evidence="2">Alpha/beta hydrolase</fullName>
    </submittedName>
</protein>
<feature type="domain" description="AB hydrolase-1" evidence="1">
    <location>
        <begin position="25"/>
        <end position="262"/>
    </location>
</feature>
<sequence>MLNSATIAGLDIAYLEQAGDSQYCLLMLHGWMDNAASFVPLIKQFPQQHCIAIDFPGHGHSKHRHDYYHFVDYVDDVYAVINQLKLDKPLVLVGHSLGALVACTFAAAFAELLRGLVFIDGIGPLSLPDSATTEHLAQAIMQRHKLRPAKGFSHLEQAIKLRSVNSGLSEANSRLLVERATVWRDDSWYWRHDEKLKLRSPLRFSESQAKNICQSVSIASLLIAAAEFPLISHSQLIQRQQWFSQLDTCLIAGGHHLHMENPAAVAFAIQQYLNTIV</sequence>
<accession>A0ABQ1HXW6</accession>
<dbReference type="Gene3D" id="3.40.50.1820">
    <property type="entry name" value="alpha/beta hydrolase"/>
    <property type="match status" value="1"/>
</dbReference>
<dbReference type="GO" id="GO:0016787">
    <property type="term" value="F:hydrolase activity"/>
    <property type="evidence" value="ECO:0007669"/>
    <property type="project" value="UniProtKB-KW"/>
</dbReference>
<dbReference type="Proteomes" id="UP000651977">
    <property type="component" value="Unassembled WGS sequence"/>
</dbReference>
<keyword evidence="3" id="KW-1185">Reference proteome</keyword>
<gene>
    <name evidence="2" type="ORF">GCM10007414_03070</name>
</gene>
<dbReference type="InterPro" id="IPR050266">
    <property type="entry name" value="AB_hydrolase_sf"/>
</dbReference>
<evidence type="ECO:0000313" key="3">
    <source>
        <dbReference type="Proteomes" id="UP000651977"/>
    </source>
</evidence>